<keyword evidence="3" id="KW-1185">Reference proteome</keyword>
<proteinExistence type="predicted"/>
<name>A0ABP3K0N3_9BACI</name>
<evidence type="ECO:0008006" key="4">
    <source>
        <dbReference type="Google" id="ProtNLM"/>
    </source>
</evidence>
<dbReference type="Proteomes" id="UP001500740">
    <property type="component" value="Unassembled WGS sequence"/>
</dbReference>
<organism evidence="2 3">
    <name type="scientific">Alkalibacillus silvisoli</name>
    <dbReference type="NCBI Taxonomy" id="392823"/>
    <lineage>
        <taxon>Bacteria</taxon>
        <taxon>Bacillati</taxon>
        <taxon>Bacillota</taxon>
        <taxon>Bacilli</taxon>
        <taxon>Bacillales</taxon>
        <taxon>Bacillaceae</taxon>
        <taxon>Alkalibacillus</taxon>
    </lineage>
</organism>
<feature type="region of interest" description="Disordered" evidence="1">
    <location>
        <begin position="1"/>
        <end position="33"/>
    </location>
</feature>
<evidence type="ECO:0000256" key="1">
    <source>
        <dbReference type="SAM" id="MobiDB-lite"/>
    </source>
</evidence>
<reference evidence="3" key="1">
    <citation type="journal article" date="2019" name="Int. J. Syst. Evol. Microbiol.">
        <title>The Global Catalogue of Microorganisms (GCM) 10K type strain sequencing project: providing services to taxonomists for standard genome sequencing and annotation.</title>
        <authorList>
            <consortium name="The Broad Institute Genomics Platform"/>
            <consortium name="The Broad Institute Genome Sequencing Center for Infectious Disease"/>
            <person name="Wu L."/>
            <person name="Ma J."/>
        </authorList>
    </citation>
    <scope>NUCLEOTIDE SEQUENCE [LARGE SCALE GENOMIC DNA]</scope>
    <source>
        <strain evidence="3">JCM 14193</strain>
    </source>
</reference>
<sequence>MSDGANDNNQNNQNNEETNQPQDQQNNDISNDLQVVSNKVIDLLVDTTLKKHNVDLQNTQVDDTTKQQLKELVEGLQKSVDSLKNNQNNND</sequence>
<dbReference type="EMBL" id="BAAACZ010000018">
    <property type="protein sequence ID" value="GAA0466184.1"/>
    <property type="molecule type" value="Genomic_DNA"/>
</dbReference>
<protein>
    <recommendedName>
        <fullName evidence="4">Spore coat protein</fullName>
    </recommendedName>
</protein>
<accession>A0ABP3K0N3</accession>
<evidence type="ECO:0000313" key="2">
    <source>
        <dbReference type="EMBL" id="GAA0466184.1"/>
    </source>
</evidence>
<evidence type="ECO:0000313" key="3">
    <source>
        <dbReference type="Proteomes" id="UP001500740"/>
    </source>
</evidence>
<comment type="caution">
    <text evidence="2">The sequence shown here is derived from an EMBL/GenBank/DDBJ whole genome shotgun (WGS) entry which is preliminary data.</text>
</comment>
<dbReference type="RefSeq" id="WP_343783659.1">
    <property type="nucleotide sequence ID" value="NZ_BAAACZ010000018.1"/>
</dbReference>
<gene>
    <name evidence="2" type="ORF">GCM10008935_22590</name>
</gene>